<protein>
    <submittedName>
        <fullName evidence="7">Uncharacterized conserved protein</fullName>
    </submittedName>
</protein>
<feature type="compositionally biased region" description="Pro residues" evidence="5">
    <location>
        <begin position="559"/>
        <end position="571"/>
    </location>
</feature>
<accession>A0A0P1BA01</accession>
<feature type="transmembrane region" description="Helical" evidence="6">
    <location>
        <begin position="449"/>
        <end position="471"/>
    </location>
</feature>
<evidence type="ECO:0000256" key="5">
    <source>
        <dbReference type="SAM" id="MobiDB-lite"/>
    </source>
</evidence>
<comment type="subcellular location">
    <subcellularLocation>
        <location evidence="1">Membrane</location>
        <topology evidence="1">Multi-pass membrane protein</topology>
    </subcellularLocation>
</comment>
<dbReference type="GO" id="GO:0015095">
    <property type="term" value="F:magnesium ion transmembrane transporter activity"/>
    <property type="evidence" value="ECO:0007669"/>
    <property type="project" value="InterPro"/>
</dbReference>
<dbReference type="InterPro" id="IPR008521">
    <property type="entry name" value="Mg_trans_NIPA"/>
</dbReference>
<evidence type="ECO:0000256" key="4">
    <source>
        <dbReference type="ARBA" id="ARBA00023136"/>
    </source>
</evidence>
<feature type="transmembrane region" description="Helical" evidence="6">
    <location>
        <begin position="73"/>
        <end position="94"/>
    </location>
</feature>
<feature type="region of interest" description="Disordered" evidence="5">
    <location>
        <begin position="838"/>
        <end position="885"/>
    </location>
</feature>
<keyword evidence="8" id="KW-1185">Reference proteome</keyword>
<keyword evidence="4 6" id="KW-0472">Membrane</keyword>
<evidence type="ECO:0000256" key="6">
    <source>
        <dbReference type="SAM" id="Phobius"/>
    </source>
</evidence>
<evidence type="ECO:0000313" key="7">
    <source>
        <dbReference type="EMBL" id="CEH12132.1"/>
    </source>
</evidence>
<evidence type="ECO:0000256" key="2">
    <source>
        <dbReference type="ARBA" id="ARBA00022692"/>
    </source>
</evidence>
<feature type="transmembrane region" description="Helical" evidence="6">
    <location>
        <begin position="27"/>
        <end position="52"/>
    </location>
</feature>
<feature type="compositionally biased region" description="Polar residues" evidence="5">
    <location>
        <begin position="873"/>
        <end position="885"/>
    </location>
</feature>
<name>A0A0P1BA01_9BASI</name>
<proteinExistence type="predicted"/>
<dbReference type="SUPFAM" id="SSF103481">
    <property type="entry name" value="Multidrug resistance efflux transporter EmrE"/>
    <property type="match status" value="1"/>
</dbReference>
<dbReference type="OrthoDB" id="2504919at2759"/>
<organism evidence="7 8">
    <name type="scientific">Ceraceosorus bombacis</name>
    <dbReference type="NCBI Taxonomy" id="401625"/>
    <lineage>
        <taxon>Eukaryota</taxon>
        <taxon>Fungi</taxon>
        <taxon>Dikarya</taxon>
        <taxon>Basidiomycota</taxon>
        <taxon>Ustilaginomycotina</taxon>
        <taxon>Exobasidiomycetes</taxon>
        <taxon>Ceraceosorales</taxon>
        <taxon>Ceraceosoraceae</taxon>
        <taxon>Ceraceosorus</taxon>
    </lineage>
</organism>
<feature type="transmembrane region" description="Helical" evidence="6">
    <location>
        <begin position="422"/>
        <end position="443"/>
    </location>
</feature>
<feature type="compositionally biased region" description="Low complexity" evidence="5">
    <location>
        <begin position="219"/>
        <end position="239"/>
    </location>
</feature>
<feature type="region of interest" description="Disordered" evidence="5">
    <location>
        <begin position="203"/>
        <end position="247"/>
    </location>
</feature>
<dbReference type="PANTHER" id="PTHR12570">
    <property type="match status" value="1"/>
</dbReference>
<feature type="compositionally biased region" description="Polar residues" evidence="5">
    <location>
        <begin position="852"/>
        <end position="866"/>
    </location>
</feature>
<feature type="region of interest" description="Disordered" evidence="5">
    <location>
        <begin position="691"/>
        <end position="726"/>
    </location>
</feature>
<evidence type="ECO:0000256" key="3">
    <source>
        <dbReference type="ARBA" id="ARBA00022989"/>
    </source>
</evidence>
<evidence type="ECO:0000313" key="8">
    <source>
        <dbReference type="Proteomes" id="UP000054845"/>
    </source>
</evidence>
<feature type="compositionally biased region" description="Low complexity" evidence="5">
    <location>
        <begin position="572"/>
        <end position="597"/>
    </location>
</feature>
<feature type="transmembrane region" description="Helical" evidence="6">
    <location>
        <begin position="391"/>
        <end position="410"/>
    </location>
</feature>
<dbReference type="EMBL" id="CCYA01000118">
    <property type="protein sequence ID" value="CEH12132.1"/>
    <property type="molecule type" value="Genomic_DNA"/>
</dbReference>
<dbReference type="InterPro" id="IPR037185">
    <property type="entry name" value="EmrE-like"/>
</dbReference>
<dbReference type="PANTHER" id="PTHR12570:SF86">
    <property type="entry name" value="ADR321CP"/>
    <property type="match status" value="1"/>
</dbReference>
<dbReference type="Proteomes" id="UP000054845">
    <property type="component" value="Unassembled WGS sequence"/>
</dbReference>
<dbReference type="Pfam" id="PF05653">
    <property type="entry name" value="Mg_trans_NIPA"/>
    <property type="match status" value="2"/>
</dbReference>
<feature type="region of interest" description="Disordered" evidence="5">
    <location>
        <begin position="554"/>
        <end position="629"/>
    </location>
</feature>
<sequence length="920" mass="96115">MLALSSRSADELDGAGVVTVAAGPGGISVPVAIVLGLLSSFVQSLGLTLQRLSHKSESARASSRQRTEWKRPLWLVGFAIFITANIGGTVFQIGALPIVMLAPLGAVSLLFNALLARFLLDDFFSWNMIGGTLLISLGAVLIGYFGAIQEQPHSLDELLALYSRPAFVAFGSCFALSLAGVLTGAHLTEFALNKHVRQLSSGELEGRSRSLKRRRRKSSSGSSVSSTSSDRSGTSDGNGSSRGGVRASLARRWSAPSLAPLVEVSESNSGVATPVLARVDEAARRQGISAVLESQAYHNGCCPPQGSTLRQPVDAVPQSPRKLARNASLRAAAVSKFLASAHAARRKLMLSVAYGAASGTLSGACLLLAKSGVELLVKTFEKDGVNQFGRWQSWAIVATLGAAAIAQLWYLNKALKLSDPTLVCPLAFCAYNVASIMLGLMYFDQLSALSALSLTAVVLGTAVLLTGVFLVSTHGSSKTPKQDATGAEGVSAYGSIEQTFAGEPGSHSVQVADIESGLCASQNRHTNGVEGVSSPTSMENATETTALLASNAAGIAGPHLPPPSAPTPPSSAPAHLSSSDGSPHTSPTSSPLRSRSSIGVGKDGRRIASSGGSNEVSSPRSRRSRSRSASLIGGLGLVVDPSLAHEQRTSEVDRHVRCFSASHAQNSPSFPRDQDEGVQEVVLPIEGASSYRNAENSHPGPRTAPPLVRSSSQGGAADNESVGVPWSPIHSSRALARGLYATFLSRGLSIGLSPSSPGFYIPGADAVEQLHEATYARRSGPARWNGRSRRTASEGDASGLNTSGRDWDAQGDQYARLDSLAEESGSAFDRVAMPAVAGEPEVAVPRERQDSARTLQQPRGTPSSQRLVDEEALSTSPPEASGSAWQNLTRAASQTLDIGALTQRLSRLRRGLSGTSEERI</sequence>
<reference evidence="7 8" key="1">
    <citation type="submission" date="2014-09" db="EMBL/GenBank/DDBJ databases">
        <authorList>
            <person name="Magalhaes I.L.F."/>
            <person name="Oliveira U."/>
            <person name="Santos F.R."/>
            <person name="Vidigal T.H.D.A."/>
            <person name="Brescovit A.D."/>
            <person name="Santos A.J."/>
        </authorList>
    </citation>
    <scope>NUCLEOTIDE SEQUENCE [LARGE SCALE GENOMIC DNA]</scope>
</reference>
<feature type="transmembrane region" description="Helical" evidence="6">
    <location>
        <begin position="127"/>
        <end position="147"/>
    </location>
</feature>
<feature type="region of interest" description="Disordered" evidence="5">
    <location>
        <begin position="778"/>
        <end position="810"/>
    </location>
</feature>
<feature type="transmembrane region" description="Helical" evidence="6">
    <location>
        <begin position="167"/>
        <end position="187"/>
    </location>
</feature>
<dbReference type="GO" id="GO:0016020">
    <property type="term" value="C:membrane"/>
    <property type="evidence" value="ECO:0007669"/>
    <property type="project" value="UniProtKB-SubCell"/>
</dbReference>
<evidence type="ECO:0000256" key="1">
    <source>
        <dbReference type="ARBA" id="ARBA00004141"/>
    </source>
</evidence>
<feature type="compositionally biased region" description="Basic residues" evidence="5">
    <location>
        <begin position="209"/>
        <end position="218"/>
    </location>
</feature>
<feature type="transmembrane region" description="Helical" evidence="6">
    <location>
        <begin position="100"/>
        <end position="120"/>
    </location>
</feature>
<keyword evidence="3 6" id="KW-1133">Transmembrane helix</keyword>
<dbReference type="AlphaFoldDB" id="A0A0P1BA01"/>
<keyword evidence="2 6" id="KW-0812">Transmembrane</keyword>